<gene>
    <name evidence="1" type="ORF">RCZ01_07360</name>
</gene>
<dbReference type="PROSITE" id="PS51257">
    <property type="entry name" value="PROKAR_LIPOPROTEIN"/>
    <property type="match status" value="1"/>
</dbReference>
<protein>
    <recommendedName>
        <fullName evidence="3">DUF4595 domain-containing protein</fullName>
    </recommendedName>
</protein>
<accession>A0A5M4B750</accession>
<evidence type="ECO:0000313" key="1">
    <source>
        <dbReference type="EMBL" id="GET45434.1"/>
    </source>
</evidence>
<dbReference type="OrthoDB" id="1151245at2"/>
<evidence type="ECO:0000313" key="2">
    <source>
        <dbReference type="Proteomes" id="UP000398217"/>
    </source>
</evidence>
<name>A0A5M4B750_9FLAO</name>
<evidence type="ECO:0008006" key="3">
    <source>
        <dbReference type="Google" id="ProtNLM"/>
    </source>
</evidence>
<dbReference type="EMBL" id="BLBC01000005">
    <property type="protein sequence ID" value="GET45434.1"/>
    <property type="molecule type" value="Genomic_DNA"/>
</dbReference>
<dbReference type="AlphaFoldDB" id="A0A5M4B750"/>
<keyword evidence="2" id="KW-1185">Reference proteome</keyword>
<reference evidence="2" key="1">
    <citation type="journal article" date="2020" name="Int. J. Syst. Evol. Microbiol.">
        <title>Capnocytophaga felis sp. nov. isolated from the feline oral cavity.</title>
        <authorList>
            <person name="Suzuki M."/>
            <person name="Umeda K."/>
            <person name="Kimura M."/>
            <person name="Imaoka K."/>
            <person name="Morikawa S."/>
            <person name="Maeda K."/>
        </authorList>
    </citation>
    <scope>NUCLEOTIDE SEQUENCE [LARGE SCALE GENOMIC DNA]</scope>
    <source>
        <strain evidence="2">KC07070</strain>
    </source>
</reference>
<sequence>MRKRFLCGILITGLLLTSCQKEKNNSETEKQQQTENSTLNSKAERKIKEVQAFSTKYFYDDETESEISVTENYKTNFTYTDNQITNITITKNDKQFYASEISYQRENIFAKITEDEQDRNISFSLNDKANIIKREYKEQDSLNVSEFGYNDKQQLISNSPYKYHWDNENMVKVTNGKESINYTYYDTENKNQFLLTFFVNDDWALGYLNYFKDLYPFNWGKPSKNLVKSIVKEENNAVKYSKSERNFEYVYDNDYITEIKEKRFLHYYSKQVKESNFADNDNEKISEIWEEIQETIKQIDDFSERNRKYQILTDSSLENVHQFVIVIRRHERGSINGTEYVPYDEIEKYDFKYTVNGDEKTFTSLTKIHSTATTNIQKAETTYKVIYE</sequence>
<dbReference type="RefSeq" id="WP_155284104.1">
    <property type="nucleotide sequence ID" value="NZ_BLBC01000005.1"/>
</dbReference>
<dbReference type="Proteomes" id="UP000398217">
    <property type="component" value="Unassembled WGS sequence"/>
</dbReference>
<organism evidence="1 2">
    <name type="scientific">Capnocytophaga felis</name>
    <dbReference type="NCBI Taxonomy" id="2267611"/>
    <lineage>
        <taxon>Bacteria</taxon>
        <taxon>Pseudomonadati</taxon>
        <taxon>Bacteroidota</taxon>
        <taxon>Flavobacteriia</taxon>
        <taxon>Flavobacteriales</taxon>
        <taxon>Flavobacteriaceae</taxon>
        <taxon>Capnocytophaga</taxon>
    </lineage>
</organism>
<comment type="caution">
    <text evidence="1">The sequence shown here is derived from an EMBL/GenBank/DDBJ whole genome shotgun (WGS) entry which is preliminary data.</text>
</comment>
<proteinExistence type="predicted"/>